<sequence length="149" mass="16090">MPSLKNTSESSVFEPIQAKSRPAYAQENYYIDQPNAPGSYLGPMDASLPNADKVPLLFQPFTIKGLTVSNRVVVAPMCMYSSKDGFFTNFHLVSIGSFAINGAGLILQEATAVMPNGRISPGCAGLWDDAQVHKLKEIVDFVHVQGGKI</sequence>
<dbReference type="PANTHER" id="PTHR43303:SF4">
    <property type="entry name" value="NADPH DEHYDROGENASE C23G7.10C-RELATED"/>
    <property type="match status" value="1"/>
</dbReference>
<keyword evidence="8" id="KW-1185">Reference proteome</keyword>
<dbReference type="EMBL" id="JAAAJA010000119">
    <property type="protein sequence ID" value="KAG0261653.1"/>
    <property type="molecule type" value="Genomic_DNA"/>
</dbReference>
<dbReference type="SUPFAM" id="SSF51395">
    <property type="entry name" value="FMN-linked oxidoreductases"/>
    <property type="match status" value="1"/>
</dbReference>
<keyword evidence="2" id="KW-0285">Flavoprotein</keyword>
<evidence type="ECO:0000256" key="1">
    <source>
        <dbReference type="ARBA" id="ARBA00001917"/>
    </source>
</evidence>
<protein>
    <recommendedName>
        <fullName evidence="6">NADH:flavin oxidoreductase/NADH oxidase N-terminal domain-containing protein</fullName>
    </recommendedName>
</protein>
<dbReference type="Proteomes" id="UP000726737">
    <property type="component" value="Unassembled WGS sequence"/>
</dbReference>
<evidence type="ECO:0000313" key="8">
    <source>
        <dbReference type="Proteomes" id="UP000726737"/>
    </source>
</evidence>
<feature type="domain" description="NADH:flavin oxidoreductase/NADH oxidase N-terminal" evidence="6">
    <location>
        <begin position="57"/>
        <end position="149"/>
    </location>
</feature>
<dbReference type="AlphaFoldDB" id="A0A9P6Q9A6"/>
<evidence type="ECO:0000256" key="5">
    <source>
        <dbReference type="ARBA" id="ARBA00023002"/>
    </source>
</evidence>
<dbReference type="GO" id="GO:0050661">
    <property type="term" value="F:NADP binding"/>
    <property type="evidence" value="ECO:0007669"/>
    <property type="project" value="InterPro"/>
</dbReference>
<keyword evidence="4" id="KW-0521">NADP</keyword>
<keyword evidence="5" id="KW-0560">Oxidoreductase</keyword>
<dbReference type="PANTHER" id="PTHR43303">
    <property type="entry name" value="NADPH DEHYDROGENASE C23G7.10C-RELATED"/>
    <property type="match status" value="1"/>
</dbReference>
<proteinExistence type="predicted"/>
<accession>A0A9P6Q9A6</accession>
<dbReference type="InterPro" id="IPR001155">
    <property type="entry name" value="OxRdtase_FMN_N"/>
</dbReference>
<evidence type="ECO:0000313" key="7">
    <source>
        <dbReference type="EMBL" id="KAG0261653.1"/>
    </source>
</evidence>
<dbReference type="InterPro" id="IPR013785">
    <property type="entry name" value="Aldolase_TIM"/>
</dbReference>
<dbReference type="GO" id="GO:0010181">
    <property type="term" value="F:FMN binding"/>
    <property type="evidence" value="ECO:0007669"/>
    <property type="project" value="InterPro"/>
</dbReference>
<reference evidence="7" key="1">
    <citation type="journal article" date="2020" name="Fungal Divers.">
        <title>Resolving the Mortierellaceae phylogeny through synthesis of multi-gene phylogenetics and phylogenomics.</title>
        <authorList>
            <person name="Vandepol N."/>
            <person name="Liber J."/>
            <person name="Desiro A."/>
            <person name="Na H."/>
            <person name="Kennedy M."/>
            <person name="Barry K."/>
            <person name="Grigoriev I.V."/>
            <person name="Miller A.N."/>
            <person name="O'Donnell K."/>
            <person name="Stajich J.E."/>
            <person name="Bonito G."/>
        </authorList>
    </citation>
    <scope>NUCLEOTIDE SEQUENCE</scope>
    <source>
        <strain evidence="7">KOD948</strain>
    </source>
</reference>
<evidence type="ECO:0000256" key="4">
    <source>
        <dbReference type="ARBA" id="ARBA00022857"/>
    </source>
</evidence>
<dbReference type="GO" id="GO:0003959">
    <property type="term" value="F:NADPH dehydrogenase activity"/>
    <property type="evidence" value="ECO:0007669"/>
    <property type="project" value="InterPro"/>
</dbReference>
<gene>
    <name evidence="7" type="ORF">BG011_000827</name>
</gene>
<keyword evidence="3" id="KW-0288">FMN</keyword>
<organism evidence="7 8">
    <name type="scientific">Mortierella polycephala</name>
    <dbReference type="NCBI Taxonomy" id="41804"/>
    <lineage>
        <taxon>Eukaryota</taxon>
        <taxon>Fungi</taxon>
        <taxon>Fungi incertae sedis</taxon>
        <taxon>Mucoromycota</taxon>
        <taxon>Mortierellomycotina</taxon>
        <taxon>Mortierellomycetes</taxon>
        <taxon>Mortierellales</taxon>
        <taxon>Mortierellaceae</taxon>
        <taxon>Mortierella</taxon>
    </lineage>
</organism>
<dbReference type="InterPro" id="IPR044152">
    <property type="entry name" value="YqjM-like"/>
</dbReference>
<name>A0A9P6Q9A6_9FUNG</name>
<dbReference type="Pfam" id="PF00724">
    <property type="entry name" value="Oxidored_FMN"/>
    <property type="match status" value="1"/>
</dbReference>
<evidence type="ECO:0000256" key="3">
    <source>
        <dbReference type="ARBA" id="ARBA00022643"/>
    </source>
</evidence>
<comment type="caution">
    <text evidence="7">The sequence shown here is derived from an EMBL/GenBank/DDBJ whole genome shotgun (WGS) entry which is preliminary data.</text>
</comment>
<comment type="cofactor">
    <cofactor evidence="1">
        <name>FMN</name>
        <dbReference type="ChEBI" id="CHEBI:58210"/>
    </cofactor>
</comment>
<evidence type="ECO:0000259" key="6">
    <source>
        <dbReference type="Pfam" id="PF00724"/>
    </source>
</evidence>
<evidence type="ECO:0000256" key="2">
    <source>
        <dbReference type="ARBA" id="ARBA00022630"/>
    </source>
</evidence>
<feature type="non-terminal residue" evidence="7">
    <location>
        <position position="149"/>
    </location>
</feature>
<dbReference type="OrthoDB" id="72788at2759"/>
<dbReference type="Gene3D" id="3.20.20.70">
    <property type="entry name" value="Aldolase class I"/>
    <property type="match status" value="1"/>
</dbReference>